<keyword evidence="2" id="KW-1185">Reference proteome</keyword>
<dbReference type="OrthoDB" id="21214at2759"/>
<dbReference type="InterPro" id="IPR025207">
    <property type="entry name" value="Sim4_Fta4"/>
</dbReference>
<dbReference type="eggNOG" id="ENOG502RQ12">
    <property type="taxonomic scope" value="Eukaryota"/>
</dbReference>
<dbReference type="STRING" id="294747.C5M7W5"/>
<dbReference type="RefSeq" id="XP_002548190.1">
    <property type="nucleotide sequence ID" value="XM_002548144.1"/>
</dbReference>
<dbReference type="AlphaFoldDB" id="C5M7W5"/>
<dbReference type="Pfam" id="PF13093">
    <property type="entry name" value="FTA4"/>
    <property type="match status" value="1"/>
</dbReference>
<organism evidence="1 2">
    <name type="scientific">Candida tropicalis (strain ATCC MYA-3404 / T1)</name>
    <name type="common">Yeast</name>
    <dbReference type="NCBI Taxonomy" id="294747"/>
    <lineage>
        <taxon>Eukaryota</taxon>
        <taxon>Fungi</taxon>
        <taxon>Dikarya</taxon>
        <taxon>Ascomycota</taxon>
        <taxon>Saccharomycotina</taxon>
        <taxon>Pichiomycetes</taxon>
        <taxon>Debaryomycetaceae</taxon>
        <taxon>Candida/Lodderomyces clade</taxon>
        <taxon>Candida</taxon>
    </lineage>
</organism>
<proteinExistence type="predicted"/>
<dbReference type="HOGENOM" id="CLU_849982_0_0_1"/>
<dbReference type="Proteomes" id="UP000002037">
    <property type="component" value="Unassembled WGS sequence"/>
</dbReference>
<accession>C5M7W5</accession>
<dbReference type="GeneID" id="8297605"/>
<protein>
    <submittedName>
        <fullName evidence="1">Uncharacterized protein</fullName>
    </submittedName>
</protein>
<sequence>MKHSYNYTKRFIDDQVNILNEPFKITPRMISVIGGNLTEDQLKSILNKINNDLQLHNERLFPAQINNQIISQIMKLETQKLKIVNQQLYKLNAFVKPIILPDFENLSNYDQHEKLIDMIGMIDELPESKYLFVSEDGITNVEDDYSIDEDETNNVELDDNTIQDTEEQVESRKQINKEFIEEIIDEVNELNESPEPELIEKYDKLRMDLIEISKALKYKTDKIEYLNNLQHNINQLFNRNQPQMRSDSNELYDSDEELHEAPKVNNLQNNLQFKNSATETRNLASEINRFRILVEQISYKVNTKGITASELRDKLQELNR</sequence>
<dbReference type="GO" id="GO:0031511">
    <property type="term" value="C:Mis6-Sim4 complex"/>
    <property type="evidence" value="ECO:0007669"/>
    <property type="project" value="InterPro"/>
</dbReference>
<reference evidence="1 2" key="1">
    <citation type="journal article" date="2009" name="Nature">
        <title>Evolution of pathogenicity and sexual reproduction in eight Candida genomes.</title>
        <authorList>
            <person name="Butler G."/>
            <person name="Rasmussen M.D."/>
            <person name="Lin M.F."/>
            <person name="Santos M.A."/>
            <person name="Sakthikumar S."/>
            <person name="Munro C.A."/>
            <person name="Rheinbay E."/>
            <person name="Grabherr M."/>
            <person name="Forche A."/>
            <person name="Reedy J.L."/>
            <person name="Agrafioti I."/>
            <person name="Arnaud M.B."/>
            <person name="Bates S."/>
            <person name="Brown A.J."/>
            <person name="Brunke S."/>
            <person name="Costanzo M.C."/>
            <person name="Fitzpatrick D.A."/>
            <person name="de Groot P.W."/>
            <person name="Harris D."/>
            <person name="Hoyer L.L."/>
            <person name="Hube B."/>
            <person name="Klis F.M."/>
            <person name="Kodira C."/>
            <person name="Lennard N."/>
            <person name="Logue M.E."/>
            <person name="Martin R."/>
            <person name="Neiman A.M."/>
            <person name="Nikolaou E."/>
            <person name="Quail M.A."/>
            <person name="Quinn J."/>
            <person name="Santos M.C."/>
            <person name="Schmitzberger F.F."/>
            <person name="Sherlock G."/>
            <person name="Shah P."/>
            <person name="Silverstein K.A."/>
            <person name="Skrzypek M.S."/>
            <person name="Soll D."/>
            <person name="Staggs R."/>
            <person name="Stansfield I."/>
            <person name="Stumpf M.P."/>
            <person name="Sudbery P.E."/>
            <person name="Srikantha T."/>
            <person name="Zeng Q."/>
            <person name="Berman J."/>
            <person name="Berriman M."/>
            <person name="Heitman J."/>
            <person name="Gow N.A."/>
            <person name="Lorenz M.C."/>
            <person name="Birren B.W."/>
            <person name="Kellis M."/>
            <person name="Cuomo C.A."/>
        </authorList>
    </citation>
    <scope>NUCLEOTIDE SEQUENCE [LARGE SCALE GENOMIC DNA]</scope>
    <source>
        <strain evidence="2">ATCC MYA-3404 / T1</strain>
    </source>
</reference>
<dbReference type="KEGG" id="ctp:CTRG_02487"/>
<name>C5M7W5_CANTT</name>
<dbReference type="VEuPathDB" id="FungiDB:CTRG_02487"/>
<gene>
    <name evidence="1" type="ORF">CTRG_02487</name>
</gene>
<evidence type="ECO:0000313" key="2">
    <source>
        <dbReference type="Proteomes" id="UP000002037"/>
    </source>
</evidence>
<evidence type="ECO:0000313" key="1">
    <source>
        <dbReference type="EMBL" id="EER33669.1"/>
    </source>
</evidence>
<dbReference type="EMBL" id="GG692397">
    <property type="protein sequence ID" value="EER33669.1"/>
    <property type="molecule type" value="Genomic_DNA"/>
</dbReference>